<sequence length="965" mass="104290">MEPPLANWRPTRPPYPSSDPVVTSPPTSFQESQSGSIDEREDDQEGQTRKKQTNPLIDLIETEKRYVEELGGVIKKVAAAWSRTNFPPQPLDSMFRAIEGIYKINRAFGTNLKEIGPNPSSPKALGDLLMRWIDDMEPAYSRYATCYLTAFDTYAPVQSNPNLAGILTDISQTLQEPPPSISPDGAWTLDCFFVLPYNRLRYYKKLYSRLLKSTQPGRSDHGLLVGANDRLNALLEKTKSRLDMTVDGGKISRDQATARASVSSSGGDSSRQSGASAFSVNGRSSGTSTTNSAQGGPSLTSVTTLSPVSSSAPQIQESLLDIERRLSTERTVDLFTMNPRMVRLQISPPALPFQRLLRRSLDVHISFTPKTTGQFVEHRRGHVFVLSDLFLICEWMEPNEAQKAEGGSGKDMWLCYPPLAGKHLQVFSGTSEDTIDVLVMKRETFTLRLESSLMRGLLMRDFQDCIEFASSVSLAIQTKSTTSPTSTSPNSFGLTSPGAQNPHVVSPLMMSPSSSISASQPAILSHVAPLHQRERMLSSALSQESTYSNNSSSHEAPSLSQQIGAMELGGPPTSLGLGSVIDAQQQGSLPDYNRTTGGPLPPLPPPQRGTSLRIPNHQQQRPQQPTPSGGVPPLSFAPAHHAHAPYTGGPGVPQQQQPLRQPQPQYPASSAYPNRHNSNPPGGPEGGLRPLQMAGSRSQPNSMYVESHPPPQPSHLSYPQHQQQRNYLSPQGPSGGPLSGGHGHQHGGADGEGRMSPGGYDPNIQRNIRSVSPVSRSGSPTHQASLRSRSTDPHMPVSLPSAAFAEVRQQALSSGDPSLRAPGGPHEQRNNSMDISPPPSPGGGQDDAGLNGPAVISAQMKCKVFLKRDHAQWKSLGSARLKLFHQQRTNVKQVVVESESGSKAMLISTIVLTDGVERVGKTGVAVEISDQGRRTGIVYMIQLRNEASAVGLFDSLLMGTNRGKP</sequence>
<dbReference type="PROSITE" id="PS50010">
    <property type="entry name" value="DH_2"/>
    <property type="match status" value="1"/>
</dbReference>
<accession>A0A0F7SET9</accession>
<evidence type="ECO:0000259" key="2">
    <source>
        <dbReference type="PROSITE" id="PS50010"/>
    </source>
</evidence>
<feature type="compositionally biased region" description="Polar residues" evidence="1">
    <location>
        <begin position="714"/>
        <end position="727"/>
    </location>
</feature>
<feature type="region of interest" description="Disordered" evidence="1">
    <location>
        <begin position="245"/>
        <end position="310"/>
    </location>
</feature>
<name>A0A0F7SET9_PHARH</name>
<dbReference type="EMBL" id="LN483167">
    <property type="protein sequence ID" value="CDZ97091.1"/>
    <property type="molecule type" value="Genomic_DNA"/>
</dbReference>
<dbReference type="AlphaFoldDB" id="A0A0F7SET9"/>
<feature type="compositionally biased region" description="Low complexity" evidence="1">
    <location>
        <begin position="18"/>
        <end position="28"/>
    </location>
</feature>
<dbReference type="InterPro" id="IPR000219">
    <property type="entry name" value="DH_dom"/>
</dbReference>
<proteinExistence type="predicted"/>
<protein>
    <submittedName>
        <fullName evidence="3">Invasion-inducing protein TIAM1/CDC24 and related RhoGEF GTPases</fullName>
    </submittedName>
</protein>
<feature type="compositionally biased region" description="Polar residues" evidence="1">
    <location>
        <begin position="616"/>
        <end position="627"/>
    </location>
</feature>
<reference evidence="3" key="1">
    <citation type="submission" date="2014-08" db="EMBL/GenBank/DDBJ databases">
        <authorList>
            <person name="Sharma Rahul"/>
            <person name="Thines Marco"/>
        </authorList>
    </citation>
    <scope>NUCLEOTIDE SEQUENCE</scope>
</reference>
<feature type="region of interest" description="Disordered" evidence="1">
    <location>
        <begin position="1"/>
        <end position="56"/>
    </location>
</feature>
<feature type="compositionally biased region" description="Polar residues" evidence="1">
    <location>
        <begin position="695"/>
        <end position="704"/>
    </location>
</feature>
<organism evidence="3">
    <name type="scientific">Phaffia rhodozyma</name>
    <name type="common">Yeast</name>
    <name type="synonym">Xanthophyllomyces dendrorhous</name>
    <dbReference type="NCBI Taxonomy" id="264483"/>
    <lineage>
        <taxon>Eukaryota</taxon>
        <taxon>Fungi</taxon>
        <taxon>Dikarya</taxon>
        <taxon>Basidiomycota</taxon>
        <taxon>Agaricomycotina</taxon>
        <taxon>Tremellomycetes</taxon>
        <taxon>Cystofilobasidiales</taxon>
        <taxon>Mrakiaceae</taxon>
        <taxon>Phaffia</taxon>
    </lineage>
</organism>
<feature type="region of interest" description="Disordered" evidence="1">
    <location>
        <begin position="479"/>
        <end position="512"/>
    </location>
</feature>
<feature type="compositionally biased region" description="Low complexity" evidence="1">
    <location>
        <begin position="769"/>
        <end position="780"/>
    </location>
</feature>
<evidence type="ECO:0000313" key="3">
    <source>
        <dbReference type="EMBL" id="CDZ97091.1"/>
    </source>
</evidence>
<evidence type="ECO:0000256" key="1">
    <source>
        <dbReference type="SAM" id="MobiDB-lite"/>
    </source>
</evidence>
<dbReference type="Pfam" id="PF00621">
    <property type="entry name" value="RhoGEF"/>
    <property type="match status" value="1"/>
</dbReference>
<dbReference type="GO" id="GO:0031267">
    <property type="term" value="F:small GTPase binding"/>
    <property type="evidence" value="ECO:0007669"/>
    <property type="project" value="TreeGrafter"/>
</dbReference>
<dbReference type="SUPFAM" id="SSF48065">
    <property type="entry name" value="DBL homology domain (DH-domain)"/>
    <property type="match status" value="1"/>
</dbReference>
<feature type="compositionally biased region" description="Low complexity" evidence="1">
    <location>
        <begin position="258"/>
        <end position="310"/>
    </location>
</feature>
<dbReference type="Gene3D" id="1.20.900.10">
    <property type="entry name" value="Dbl homology (DH) domain"/>
    <property type="match status" value="1"/>
</dbReference>
<feature type="compositionally biased region" description="Low complexity" evidence="1">
    <location>
        <begin position="652"/>
        <end position="667"/>
    </location>
</feature>
<dbReference type="GO" id="GO:0005085">
    <property type="term" value="F:guanyl-nucleotide exchange factor activity"/>
    <property type="evidence" value="ECO:0007669"/>
    <property type="project" value="InterPro"/>
</dbReference>
<feature type="compositionally biased region" description="Gly residues" evidence="1">
    <location>
        <begin position="733"/>
        <end position="746"/>
    </location>
</feature>
<dbReference type="PANTHER" id="PTHR45924">
    <property type="entry name" value="FI17866P1"/>
    <property type="match status" value="1"/>
</dbReference>
<dbReference type="InterPro" id="IPR035899">
    <property type="entry name" value="DBL_dom_sf"/>
</dbReference>
<dbReference type="PANTHER" id="PTHR45924:SF2">
    <property type="entry name" value="FI17866P1"/>
    <property type="match status" value="1"/>
</dbReference>
<feature type="compositionally biased region" description="Low complexity" evidence="1">
    <location>
        <begin position="479"/>
        <end position="491"/>
    </location>
</feature>
<feature type="region of interest" description="Disordered" evidence="1">
    <location>
        <begin position="587"/>
        <end position="852"/>
    </location>
</feature>
<feature type="region of interest" description="Disordered" evidence="1">
    <location>
        <begin position="535"/>
        <end position="559"/>
    </location>
</feature>
<feature type="domain" description="DH" evidence="2">
    <location>
        <begin position="51"/>
        <end position="241"/>
    </location>
</feature>